<evidence type="ECO:0000313" key="1">
    <source>
        <dbReference type="EMBL" id="MWV70763.1"/>
    </source>
</evidence>
<dbReference type="OrthoDB" id="9950696at2"/>
<organism evidence="2 3">
    <name type="scientific">Helicobacter saguini</name>
    <dbReference type="NCBI Taxonomy" id="1548018"/>
    <lineage>
        <taxon>Bacteria</taxon>
        <taxon>Pseudomonadati</taxon>
        <taxon>Campylobacterota</taxon>
        <taxon>Epsilonproteobacteria</taxon>
        <taxon>Campylobacterales</taxon>
        <taxon>Helicobacteraceae</taxon>
        <taxon>Helicobacter</taxon>
    </lineage>
</organism>
<dbReference type="STRING" id="1548018.LS64_10390"/>
<evidence type="ECO:0000313" key="3">
    <source>
        <dbReference type="Proteomes" id="UP000029714"/>
    </source>
</evidence>
<evidence type="ECO:0000313" key="4">
    <source>
        <dbReference type="Proteomes" id="UP000477070"/>
    </source>
</evidence>
<reference evidence="2 3" key="1">
    <citation type="journal article" date="2014" name="Genome Announc.">
        <title>Draft genome sequences of eight enterohepatic helicobacter species isolated from both laboratory and wild rodents.</title>
        <authorList>
            <person name="Sheh A."/>
            <person name="Shen Z."/>
            <person name="Fox J.G."/>
        </authorList>
    </citation>
    <scope>NUCLEOTIDE SEQUENCE [LARGE SCALE GENOMIC DNA]</scope>
    <source>
        <strain evidence="2 3">MIT 97-6194</strain>
    </source>
</reference>
<dbReference type="EMBL" id="QBIU01000002">
    <property type="protein sequence ID" value="MWV70763.1"/>
    <property type="molecule type" value="Genomic_DNA"/>
</dbReference>
<dbReference type="Proteomes" id="UP000029714">
    <property type="component" value="Unassembled WGS sequence"/>
</dbReference>
<keyword evidence="3" id="KW-1185">Reference proteome</keyword>
<reference evidence="1 4" key="4">
    <citation type="submission" date="2019-12" db="EMBL/GenBank/DDBJ databases">
        <title>Multi-Generational Helicobacter saguini Isolates.</title>
        <authorList>
            <person name="Mannion A."/>
            <person name="Shen Z."/>
            <person name="Fox J.G."/>
        </authorList>
    </citation>
    <scope>NUCLEOTIDE SEQUENCE [LARGE SCALE GENOMIC DNA]</scope>
    <source>
        <strain evidence="1">16-048</strain>
        <strain evidence="4">16-048 (F4)</strain>
    </source>
</reference>
<accession>A0A347VP05</accession>
<gene>
    <name evidence="1" type="ORF">DCO61_12420</name>
    <name evidence="2" type="ORF">LS64_005005</name>
</gene>
<dbReference type="RefSeq" id="WP_034572893.1">
    <property type="nucleotide sequence ID" value="NZ_JRMP02000006.1"/>
</dbReference>
<protein>
    <submittedName>
        <fullName evidence="2">Uncharacterized protein</fullName>
    </submittedName>
</protein>
<name>A0A347VP05_9HELI</name>
<dbReference type="Proteomes" id="UP000477070">
    <property type="component" value="Unassembled WGS sequence"/>
</dbReference>
<evidence type="ECO:0000313" key="2">
    <source>
        <dbReference type="EMBL" id="TLD94530.1"/>
    </source>
</evidence>
<reference evidence="2 3" key="2">
    <citation type="journal article" date="2016" name="Infect. Immun.">
        <title>Helicobacter saguini, a Novel Helicobacter Isolated from Cotton-Top Tamarins with Ulcerative Colitis, Has Proinflammatory Properties and Induces Typhlocolitis and Dysplasia in Gnotobiotic IL-10-/- Mice.</title>
        <authorList>
            <person name="Shen Z."/>
            <person name="Mannion A."/>
            <person name="Whary M.T."/>
            <person name="Muthupalani S."/>
            <person name="Sheh A."/>
            <person name="Feng Y."/>
            <person name="Gong G."/>
            <person name="Vandamme P."/>
            <person name="Holcombe H.R."/>
            <person name="Paster B.J."/>
            <person name="Fox J.G."/>
        </authorList>
    </citation>
    <scope>NUCLEOTIDE SEQUENCE [LARGE SCALE GENOMIC DNA]</scope>
    <source>
        <strain evidence="2 3">MIT 97-6194</strain>
    </source>
</reference>
<sequence>MKIVIYSQQGGDTLSGVHTDISFDFNSFKHSILIKTETNDVAHFISCRDIESIGIWRTSELECAFISACKNGRPLFMIVPDSHEEAELQIILSKCIEKIQD</sequence>
<dbReference type="AlphaFoldDB" id="A0A347VP05"/>
<reference evidence="2" key="3">
    <citation type="submission" date="2018-04" db="EMBL/GenBank/DDBJ databases">
        <authorList>
            <person name="Sheh A."/>
            <person name="Shen Z."/>
            <person name="Mannion A.J."/>
            <person name="Fox J.G."/>
        </authorList>
    </citation>
    <scope>NUCLEOTIDE SEQUENCE</scope>
    <source>
        <strain evidence="2">MIT 97-6194</strain>
    </source>
</reference>
<proteinExistence type="predicted"/>
<comment type="caution">
    <text evidence="2">The sequence shown here is derived from an EMBL/GenBank/DDBJ whole genome shotgun (WGS) entry which is preliminary data.</text>
</comment>
<dbReference type="EMBL" id="JRMP02000006">
    <property type="protein sequence ID" value="TLD94530.1"/>
    <property type="molecule type" value="Genomic_DNA"/>
</dbReference>